<dbReference type="AlphaFoldDB" id="A0A2P2QR60"/>
<organism evidence="1">
    <name type="scientific">Rhizophora mucronata</name>
    <name type="common">Asiatic mangrove</name>
    <dbReference type="NCBI Taxonomy" id="61149"/>
    <lineage>
        <taxon>Eukaryota</taxon>
        <taxon>Viridiplantae</taxon>
        <taxon>Streptophyta</taxon>
        <taxon>Embryophyta</taxon>
        <taxon>Tracheophyta</taxon>
        <taxon>Spermatophyta</taxon>
        <taxon>Magnoliopsida</taxon>
        <taxon>eudicotyledons</taxon>
        <taxon>Gunneridae</taxon>
        <taxon>Pentapetalae</taxon>
        <taxon>rosids</taxon>
        <taxon>fabids</taxon>
        <taxon>Malpighiales</taxon>
        <taxon>Rhizophoraceae</taxon>
        <taxon>Rhizophora</taxon>
    </lineage>
</organism>
<reference evidence="1" key="1">
    <citation type="submission" date="2018-02" db="EMBL/GenBank/DDBJ databases">
        <title>Rhizophora mucronata_Transcriptome.</title>
        <authorList>
            <person name="Meera S.P."/>
            <person name="Sreeshan A."/>
            <person name="Augustine A."/>
        </authorList>
    </citation>
    <scope>NUCLEOTIDE SEQUENCE</scope>
    <source>
        <tissue evidence="1">Leaf</tissue>
    </source>
</reference>
<dbReference type="EMBL" id="GGEC01088880">
    <property type="protein sequence ID" value="MBX69364.1"/>
    <property type="molecule type" value="Transcribed_RNA"/>
</dbReference>
<name>A0A2P2QR60_RHIMU</name>
<sequence>MTKVTKLFHIFAVTEVEVTQ</sequence>
<protein>
    <submittedName>
        <fullName evidence="1">Uncharacterized protein</fullName>
    </submittedName>
</protein>
<accession>A0A2P2QR60</accession>
<evidence type="ECO:0000313" key="1">
    <source>
        <dbReference type="EMBL" id="MBX69364.1"/>
    </source>
</evidence>
<proteinExistence type="predicted"/>